<dbReference type="InterPro" id="IPR028098">
    <property type="entry name" value="Glyco_trans_4-like_N"/>
</dbReference>
<dbReference type="Pfam" id="PF13439">
    <property type="entry name" value="Glyco_transf_4"/>
    <property type="match status" value="1"/>
</dbReference>
<dbReference type="GO" id="GO:0016757">
    <property type="term" value="F:glycosyltransferase activity"/>
    <property type="evidence" value="ECO:0007669"/>
    <property type="project" value="UniProtKB-ARBA"/>
</dbReference>
<dbReference type="eggNOG" id="COG0438">
    <property type="taxonomic scope" value="Bacteria"/>
</dbReference>
<dbReference type="AlphaFoldDB" id="A0A090D2H6"/>
<sequence>MTEKALVLSFSDLRIDARVNRQIDFLLKLKKEVTVIAFNPPKTTIKTFIPISPPSRSFFNKVKMFFYLIFRKYEKIYFEKPEIKEILSFNLNNFDLVIANDIETLPIALKIKKNAILLFDAHEYAPKQFESNFYWKLTRQAFKSYLSKKYIKEAHRVTTVSEPIARQYQEFCSIKKPTVITNAPGFRNLAPSKVNSQKIRLVHHGFCDQTRKIEDMISLFFLLEDRFALDFFLLSNNKKYLDKLKRLASKNNRIRFLEPVPFSKLPEALNSYDIGLYLQPKSSFNALNSLPNKFFDFIQARLALAISPSLQMAELIRKYKNGRVSLDFSKESFAKMLNDLKVEEIEDMKNNSNLAAKELSELNNFKIMKELLAENGS</sequence>
<comment type="caution">
    <text evidence="2">The sequence shown here is derived from an EMBL/GenBank/DDBJ whole genome shotgun (WGS) entry which is preliminary data.</text>
</comment>
<dbReference type="Gene3D" id="3.40.50.2000">
    <property type="entry name" value="Glycogen Phosphorylase B"/>
    <property type="match status" value="2"/>
</dbReference>
<dbReference type="OrthoDB" id="9813214at2"/>
<evidence type="ECO:0000313" key="3">
    <source>
        <dbReference type="Proteomes" id="UP000031552"/>
    </source>
</evidence>
<organism evidence="2 3">
    <name type="scientific">Candidatus Criblamydia sequanensis CRIB-18</name>
    <dbReference type="NCBI Taxonomy" id="1437425"/>
    <lineage>
        <taxon>Bacteria</taxon>
        <taxon>Pseudomonadati</taxon>
        <taxon>Chlamydiota</taxon>
        <taxon>Chlamydiia</taxon>
        <taxon>Parachlamydiales</taxon>
        <taxon>Candidatus Criblamydiaceae</taxon>
        <taxon>Candidatus Criblamydia</taxon>
    </lineage>
</organism>
<dbReference type="STRING" id="1437425.CSEC_1544"/>
<protein>
    <recommendedName>
        <fullName evidence="1">Glycosyltransferase subfamily 4-like N-terminal domain-containing protein</fullName>
    </recommendedName>
</protein>
<feature type="domain" description="Glycosyltransferase subfamily 4-like N-terminal" evidence="1">
    <location>
        <begin position="26"/>
        <end position="182"/>
    </location>
</feature>
<keyword evidence="3" id="KW-1185">Reference proteome</keyword>
<evidence type="ECO:0000259" key="1">
    <source>
        <dbReference type="Pfam" id="PF13439"/>
    </source>
</evidence>
<gene>
    <name evidence="2" type="ORF">CSEC_1544</name>
</gene>
<dbReference type="RefSeq" id="WP_053331898.1">
    <property type="nucleotide sequence ID" value="NZ_CCEJ010000007.1"/>
</dbReference>
<evidence type="ECO:0000313" key="2">
    <source>
        <dbReference type="EMBL" id="CDR34358.1"/>
    </source>
</evidence>
<dbReference type="EMBL" id="CCEJ010000007">
    <property type="protein sequence ID" value="CDR34358.1"/>
    <property type="molecule type" value="Genomic_DNA"/>
</dbReference>
<proteinExistence type="predicted"/>
<reference evidence="2" key="2">
    <citation type="submission" date="2014-09" db="EMBL/GenBank/DDBJ databases">
        <title>Criblamydia sequanensis harbors a mega-plasmid encoding arsenite resistance.</title>
        <authorList>
            <person name="Bertelli C."/>
            <person name="Goesmann A."/>
            <person name="Greub G."/>
        </authorList>
    </citation>
    <scope>NUCLEOTIDE SEQUENCE [LARGE SCALE GENOMIC DNA]</scope>
    <source>
        <strain evidence="2">CRIB-18</strain>
    </source>
</reference>
<dbReference type="Proteomes" id="UP000031552">
    <property type="component" value="Unassembled WGS sequence"/>
</dbReference>
<dbReference type="SUPFAM" id="SSF53756">
    <property type="entry name" value="UDP-Glycosyltransferase/glycogen phosphorylase"/>
    <property type="match status" value="1"/>
</dbReference>
<reference evidence="2" key="1">
    <citation type="submission" date="2013-12" db="EMBL/GenBank/DDBJ databases">
        <authorList>
            <person name="Linke B."/>
        </authorList>
    </citation>
    <scope>NUCLEOTIDE SEQUENCE [LARGE SCALE GENOMIC DNA]</scope>
    <source>
        <strain evidence="2">CRIB-18</strain>
    </source>
</reference>
<name>A0A090D2H6_9BACT</name>
<accession>A0A090D2H6</accession>